<gene>
    <name evidence="1" type="ORF">ADCFC_12090</name>
</gene>
<sequence>MLHRREEHGLLVVVGVLAHEALAVVVYKEERAVESAEGLRMRAQETVGRNYDLARLHREFVRSAYP</sequence>
<accession>A0A6F8SLF0</accession>
<reference evidence="2" key="1">
    <citation type="journal article" date="2020" name="Microbiol. Resour. Announc.">
        <title>Complete Genome Sequence of Adlercreutzia sp. Strain 8CFCBH1, a Potent Producer of Equol, Isolated from Healthy Japanese Feces.</title>
        <authorList>
            <person name="Ogata Y."/>
            <person name="Sakamoto M."/>
            <person name="Ohkuma M."/>
            <person name="Hattori M."/>
            <person name="Suda W."/>
        </authorList>
    </citation>
    <scope>NUCLEOTIDE SEQUENCE [LARGE SCALE GENOMIC DNA]</scope>
    <source>
        <strain evidence="2">8CFCBH1</strain>
    </source>
</reference>
<dbReference type="EMBL" id="AP022829">
    <property type="protein sequence ID" value="BCA88711.1"/>
    <property type="molecule type" value="Genomic_DNA"/>
</dbReference>
<protein>
    <submittedName>
        <fullName evidence="1">Uncharacterized protein</fullName>
    </submittedName>
</protein>
<dbReference type="KEGG" id="ahat:ADCFC_13300"/>
<dbReference type="Proteomes" id="UP000501727">
    <property type="component" value="Chromosome"/>
</dbReference>
<evidence type="ECO:0000313" key="1">
    <source>
        <dbReference type="EMBL" id="BCA88711.1"/>
    </source>
</evidence>
<dbReference type="AlphaFoldDB" id="A0A6F8SLF0"/>
<name>A0A6F8SLF0_9ACTN</name>
<reference evidence="2" key="2">
    <citation type="submission" date="2020-03" db="EMBL/GenBank/DDBJ databases">
        <title>Complete Genome Sequence of Adlercreutzia sp. strain 8CFCBH1 Producing Equol, Isolated from Healthy Japanese Feces.</title>
        <authorList>
            <person name="Ogata Y."/>
            <person name="Sakamoto M."/>
            <person name="Ohkuma M."/>
            <person name="Hattori M."/>
            <person name="Suda W."/>
        </authorList>
    </citation>
    <scope>NUCLEOTIDE SEQUENCE [LARGE SCALE GENOMIC DNA]</scope>
    <source>
        <strain evidence="2">8CFCBH1</strain>
    </source>
</reference>
<evidence type="ECO:0000313" key="2">
    <source>
        <dbReference type="Proteomes" id="UP000501727"/>
    </source>
</evidence>
<keyword evidence="2" id="KW-1185">Reference proteome</keyword>
<proteinExistence type="predicted"/>
<organism evidence="1 2">
    <name type="scientific">Adlercreutzia hattorii</name>
    <dbReference type="NCBI Taxonomy" id="2707299"/>
    <lineage>
        <taxon>Bacteria</taxon>
        <taxon>Bacillati</taxon>
        <taxon>Actinomycetota</taxon>
        <taxon>Coriobacteriia</taxon>
        <taxon>Eggerthellales</taxon>
        <taxon>Eggerthellaceae</taxon>
        <taxon>Adlercreutzia</taxon>
    </lineage>
</organism>